<dbReference type="OrthoDB" id="342064at2759"/>
<evidence type="ECO:0000256" key="1">
    <source>
        <dbReference type="SAM" id="Coils"/>
    </source>
</evidence>
<comment type="caution">
    <text evidence="4">The sequence shown here is derived from an EMBL/GenBank/DDBJ whole genome shotgun (WGS) entry which is preliminary data.</text>
</comment>
<evidence type="ECO:0000256" key="2">
    <source>
        <dbReference type="SAM" id="MobiDB-lite"/>
    </source>
</evidence>
<sequence>MFDPLPESFFRSPVGLDWNFIAAVDSSALLLSRDKATMEIIIEDFLRTTSFEGLSQELSSKFLGILQVIVKTMKQSNQRLKRKLKEEMKANERLHNRIDKIKNKPCNVIGVSCPVCQKGFVAIKFLDLHIFTHHADLSVIWQTMRTPHYTGLTQSGDPFQTESKLKQTIETIGDQFLLDQKSSEMRLQNFFRKKLMKVNNKIDQYTESSTQNSPQSHKSHSPQSKNSNSSFNQIQNHTNVSNTPNNINVINPNNNKSNDNYNNNQNNFPLISRFNTVDNNQNNNGVNAQRNKPVFLDEEEEEGEITISKANFGKFNNSRLNESTNVFVISDSSPQSDSPKKNVHEVVTVSDSNGISSSNHSFQQSWRPGESIKNMNNNPTNKLGTITEENSEEMNRFNQKNNQFNQEFYLETDELSNNGSDFF</sequence>
<proteinExistence type="predicted"/>
<evidence type="ECO:0000259" key="3">
    <source>
        <dbReference type="PROSITE" id="PS00028"/>
    </source>
</evidence>
<keyword evidence="5" id="KW-1185">Reference proteome</keyword>
<gene>
    <name evidence="4" type="ORF">TRFO_08765</name>
</gene>
<evidence type="ECO:0000313" key="5">
    <source>
        <dbReference type="Proteomes" id="UP000179807"/>
    </source>
</evidence>
<feature type="coiled-coil region" evidence="1">
    <location>
        <begin position="70"/>
        <end position="104"/>
    </location>
</feature>
<dbReference type="GeneID" id="94829188"/>
<dbReference type="AlphaFoldDB" id="A0A1J4JK44"/>
<dbReference type="InterPro" id="IPR013087">
    <property type="entry name" value="Znf_C2H2_type"/>
</dbReference>
<dbReference type="PROSITE" id="PS00028">
    <property type="entry name" value="ZINC_FINGER_C2H2_1"/>
    <property type="match status" value="1"/>
</dbReference>
<dbReference type="EMBL" id="MLAK01001038">
    <property type="protein sequence ID" value="OHS98751.1"/>
    <property type="molecule type" value="Genomic_DNA"/>
</dbReference>
<name>A0A1J4JK44_9EUKA</name>
<dbReference type="RefSeq" id="XP_068351888.1">
    <property type="nucleotide sequence ID" value="XM_068494484.1"/>
</dbReference>
<keyword evidence="1" id="KW-0175">Coiled coil</keyword>
<reference evidence="4" key="1">
    <citation type="submission" date="2016-10" db="EMBL/GenBank/DDBJ databases">
        <authorList>
            <person name="Benchimol M."/>
            <person name="Almeida L.G."/>
            <person name="Vasconcelos A.T."/>
            <person name="Perreira-Neves A."/>
            <person name="Rosa I.A."/>
            <person name="Tasca T."/>
            <person name="Bogo M.R."/>
            <person name="de Souza W."/>
        </authorList>
    </citation>
    <scope>NUCLEOTIDE SEQUENCE [LARGE SCALE GENOMIC DNA]</scope>
    <source>
        <strain evidence="4">K</strain>
    </source>
</reference>
<feature type="domain" description="C2H2-type" evidence="3">
    <location>
        <begin position="113"/>
        <end position="134"/>
    </location>
</feature>
<dbReference type="Proteomes" id="UP000179807">
    <property type="component" value="Unassembled WGS sequence"/>
</dbReference>
<feature type="region of interest" description="Disordered" evidence="2">
    <location>
        <begin position="351"/>
        <end position="380"/>
    </location>
</feature>
<feature type="compositionally biased region" description="Low complexity" evidence="2">
    <location>
        <begin position="211"/>
        <end position="267"/>
    </location>
</feature>
<feature type="region of interest" description="Disordered" evidence="2">
    <location>
        <begin position="206"/>
        <end position="269"/>
    </location>
</feature>
<dbReference type="VEuPathDB" id="TrichDB:TRFO_08765"/>
<protein>
    <recommendedName>
        <fullName evidence="3">C2H2-type domain-containing protein</fullName>
    </recommendedName>
</protein>
<evidence type="ECO:0000313" key="4">
    <source>
        <dbReference type="EMBL" id="OHS98751.1"/>
    </source>
</evidence>
<accession>A0A1J4JK44</accession>
<feature type="compositionally biased region" description="Low complexity" evidence="2">
    <location>
        <begin position="351"/>
        <end position="361"/>
    </location>
</feature>
<organism evidence="4 5">
    <name type="scientific">Tritrichomonas foetus</name>
    <dbReference type="NCBI Taxonomy" id="1144522"/>
    <lineage>
        <taxon>Eukaryota</taxon>
        <taxon>Metamonada</taxon>
        <taxon>Parabasalia</taxon>
        <taxon>Tritrichomonadida</taxon>
        <taxon>Tritrichomonadidae</taxon>
        <taxon>Tritrichomonas</taxon>
    </lineage>
</organism>